<dbReference type="Pfam" id="PF00199">
    <property type="entry name" value="Catalase"/>
    <property type="match status" value="1"/>
</dbReference>
<dbReference type="GO" id="GO:0042744">
    <property type="term" value="P:hydrogen peroxide catabolic process"/>
    <property type="evidence" value="ECO:0007669"/>
    <property type="project" value="UniProtKB-KW"/>
</dbReference>
<evidence type="ECO:0000259" key="15">
    <source>
        <dbReference type="SMART" id="SM01060"/>
    </source>
</evidence>
<keyword evidence="10" id="KW-0376">Hydrogen peroxide</keyword>
<keyword evidence="5" id="KW-0575">Peroxidase</keyword>
<evidence type="ECO:0000256" key="8">
    <source>
        <dbReference type="ARBA" id="ARBA00023002"/>
    </source>
</evidence>
<dbReference type="EMBL" id="QPMK01000010">
    <property type="protein sequence ID" value="RDD65679.1"/>
    <property type="molecule type" value="Genomic_DNA"/>
</dbReference>
<dbReference type="AlphaFoldDB" id="A0A369TK26"/>
<organism evidence="16 17">
    <name type="scientific">Thalassococcus profundi</name>
    <dbReference type="NCBI Taxonomy" id="2282382"/>
    <lineage>
        <taxon>Bacteria</taxon>
        <taxon>Pseudomonadati</taxon>
        <taxon>Pseudomonadota</taxon>
        <taxon>Alphaproteobacteria</taxon>
        <taxon>Rhodobacterales</taxon>
        <taxon>Roseobacteraceae</taxon>
        <taxon>Thalassococcus</taxon>
    </lineage>
</organism>
<sequence>MSDKPKLTSTSGAPYPSNAHSKTAGTRGPLLMEDHQLLEKLAHQNRERIPERVVHAKGWGLQGHFTVTHDITKYTRAKLFSEVGKRTEVLSRWSTVAGERGAADAERDVRGFSLKFYTEEGNWDMVGNNTPIFFVRDAFKFPDFIRTQKRHPKTNLRSPEAMFDFWAGQPESVHQVTILMSDRGIPKNPAHMNGYGSHTFSMWNDDGERFWVKFHFITQQGHETYSDDEAMQIIGNTRESYQEDLWHMVTNGNPPKWTLKIQVMPEAEAEQVPYNPFDLTKVWPHGDYPLIEVGELVMDTIPENYFQMVENAAFNPSNVVPGIGFSPDKMLQARIFSYPDAHRYRLGTHYEALPANAPKAANVQHYHKDGAMRFFTNDFGNPNAYYEPNQYDGPVADESTQEPPLRIDPEAVAARFDQDQGDADYDQPRALYAEVLSEDERDRLHKNMAGGMAPVSEPVKERWLAVLKRVHPDYEAGVRRALETGDHGDPALPVTDDTPVEAAE</sequence>
<keyword evidence="8" id="KW-0560">Oxidoreductase</keyword>
<dbReference type="PANTHER" id="PTHR11465">
    <property type="entry name" value="CATALASE"/>
    <property type="match status" value="1"/>
</dbReference>
<dbReference type="CDD" id="cd08156">
    <property type="entry name" value="catalase_clade_3"/>
    <property type="match status" value="1"/>
</dbReference>
<dbReference type="InterPro" id="IPR010582">
    <property type="entry name" value="Catalase_immune_responsive"/>
</dbReference>
<feature type="region of interest" description="Disordered" evidence="14">
    <location>
        <begin position="480"/>
        <end position="504"/>
    </location>
</feature>
<proteinExistence type="inferred from homology"/>
<dbReference type="GO" id="GO:0005737">
    <property type="term" value="C:cytoplasm"/>
    <property type="evidence" value="ECO:0007669"/>
    <property type="project" value="TreeGrafter"/>
</dbReference>
<dbReference type="InterPro" id="IPR040333">
    <property type="entry name" value="Catalase_3"/>
</dbReference>
<dbReference type="Pfam" id="PF06628">
    <property type="entry name" value="Catalase-rel"/>
    <property type="match status" value="1"/>
</dbReference>
<feature type="domain" description="Catalase core" evidence="15">
    <location>
        <begin position="8"/>
        <end position="395"/>
    </location>
</feature>
<gene>
    <name evidence="16" type="ORF">DU478_13470</name>
</gene>
<dbReference type="GO" id="GO:0004096">
    <property type="term" value="F:catalase activity"/>
    <property type="evidence" value="ECO:0007669"/>
    <property type="project" value="UniProtKB-EC"/>
</dbReference>
<comment type="similarity">
    <text evidence="3">Belongs to the catalase family.</text>
</comment>
<evidence type="ECO:0000256" key="14">
    <source>
        <dbReference type="SAM" id="MobiDB-lite"/>
    </source>
</evidence>
<name>A0A369TK26_9RHOB</name>
<evidence type="ECO:0000256" key="4">
    <source>
        <dbReference type="ARBA" id="ARBA00012314"/>
    </source>
</evidence>
<evidence type="ECO:0000256" key="1">
    <source>
        <dbReference type="ARBA" id="ARBA00001971"/>
    </source>
</evidence>
<dbReference type="InterPro" id="IPR002226">
    <property type="entry name" value="Catalase_haem_BS"/>
</dbReference>
<feature type="active site" evidence="12">
    <location>
        <position position="55"/>
    </location>
</feature>
<keyword evidence="6 13" id="KW-0349">Heme</keyword>
<dbReference type="OrthoDB" id="9761719at2"/>
<dbReference type="Gene3D" id="2.40.180.10">
    <property type="entry name" value="Catalase core domain"/>
    <property type="match status" value="1"/>
</dbReference>
<dbReference type="PIRSF" id="PIRSF038928">
    <property type="entry name" value="Catalase_clade1-3"/>
    <property type="match status" value="1"/>
</dbReference>
<dbReference type="Proteomes" id="UP000253977">
    <property type="component" value="Unassembled WGS sequence"/>
</dbReference>
<keyword evidence="9 13" id="KW-0408">Iron</keyword>
<evidence type="ECO:0000256" key="9">
    <source>
        <dbReference type="ARBA" id="ARBA00023004"/>
    </source>
</evidence>
<feature type="compositionally biased region" description="Basic and acidic residues" evidence="14">
    <location>
        <begin position="480"/>
        <end position="489"/>
    </location>
</feature>
<comment type="catalytic activity">
    <reaction evidence="11">
        <text>2 H2O2 = O2 + 2 H2O</text>
        <dbReference type="Rhea" id="RHEA:20309"/>
        <dbReference type="ChEBI" id="CHEBI:15377"/>
        <dbReference type="ChEBI" id="CHEBI:15379"/>
        <dbReference type="ChEBI" id="CHEBI:16240"/>
        <dbReference type="EC" id="1.11.1.6"/>
    </reaction>
</comment>
<keyword evidence="17" id="KW-1185">Reference proteome</keyword>
<dbReference type="FunFam" id="2.40.180.10:FF:000001">
    <property type="entry name" value="Catalase"/>
    <property type="match status" value="1"/>
</dbReference>
<dbReference type="GO" id="GO:0046872">
    <property type="term" value="F:metal ion binding"/>
    <property type="evidence" value="ECO:0007669"/>
    <property type="project" value="UniProtKB-KW"/>
</dbReference>
<protein>
    <recommendedName>
        <fullName evidence="4">catalase</fullName>
        <ecNumber evidence="4">1.11.1.6</ecNumber>
    </recommendedName>
</protein>
<comment type="cofactor">
    <cofactor evidence="1 13">
        <name>heme</name>
        <dbReference type="ChEBI" id="CHEBI:30413"/>
    </cofactor>
</comment>
<dbReference type="InterPro" id="IPR024711">
    <property type="entry name" value="Catalase_clade1/3"/>
</dbReference>
<dbReference type="PROSITE" id="PS51402">
    <property type="entry name" value="CATALASE_3"/>
    <property type="match status" value="1"/>
</dbReference>
<dbReference type="SMART" id="SM01060">
    <property type="entry name" value="Catalase"/>
    <property type="match status" value="1"/>
</dbReference>
<dbReference type="GO" id="GO:0020037">
    <property type="term" value="F:heme binding"/>
    <property type="evidence" value="ECO:0007669"/>
    <property type="project" value="InterPro"/>
</dbReference>
<comment type="caution">
    <text evidence="16">The sequence shown here is derived from an EMBL/GenBank/DDBJ whole genome shotgun (WGS) entry which is preliminary data.</text>
</comment>
<evidence type="ECO:0000256" key="2">
    <source>
        <dbReference type="ARBA" id="ARBA00002974"/>
    </source>
</evidence>
<dbReference type="InterPro" id="IPR018028">
    <property type="entry name" value="Catalase"/>
</dbReference>
<dbReference type="GO" id="GO:0042542">
    <property type="term" value="P:response to hydrogen peroxide"/>
    <property type="evidence" value="ECO:0007669"/>
    <property type="project" value="TreeGrafter"/>
</dbReference>
<reference evidence="16 17" key="1">
    <citation type="submission" date="2018-07" db="EMBL/GenBank/DDBJ databases">
        <title>Thalassococcus profundi sp. nov., a marine bacterium isolated from deep seawater of Okinawa Trough.</title>
        <authorList>
            <person name="Yu M."/>
        </authorList>
    </citation>
    <scope>NUCLEOTIDE SEQUENCE [LARGE SCALE GENOMIC DNA]</scope>
    <source>
        <strain evidence="16 17">WRAS1</strain>
    </source>
</reference>
<evidence type="ECO:0000256" key="12">
    <source>
        <dbReference type="PIRSR" id="PIRSR038928-1"/>
    </source>
</evidence>
<evidence type="ECO:0000313" key="17">
    <source>
        <dbReference type="Proteomes" id="UP000253977"/>
    </source>
</evidence>
<evidence type="ECO:0000256" key="3">
    <source>
        <dbReference type="ARBA" id="ARBA00005329"/>
    </source>
</evidence>
<dbReference type="EC" id="1.11.1.6" evidence="4"/>
<feature type="compositionally biased region" description="Polar residues" evidence="14">
    <location>
        <begin position="7"/>
        <end position="24"/>
    </location>
</feature>
<comment type="function">
    <text evidence="2">Decomposes hydrogen peroxide into water and oxygen; serves to protect cells from the toxic effects of hydrogen peroxide.</text>
</comment>
<dbReference type="PRINTS" id="PR00067">
    <property type="entry name" value="CATALASE"/>
</dbReference>
<keyword evidence="7 13" id="KW-0479">Metal-binding</keyword>
<evidence type="ECO:0000256" key="10">
    <source>
        <dbReference type="ARBA" id="ARBA00023324"/>
    </source>
</evidence>
<evidence type="ECO:0000256" key="6">
    <source>
        <dbReference type="ARBA" id="ARBA00022617"/>
    </source>
</evidence>
<dbReference type="InterPro" id="IPR020835">
    <property type="entry name" value="Catalase_sf"/>
</dbReference>
<evidence type="ECO:0000256" key="13">
    <source>
        <dbReference type="PIRSR" id="PIRSR038928-2"/>
    </source>
</evidence>
<dbReference type="InterPro" id="IPR011614">
    <property type="entry name" value="Catalase_core"/>
</dbReference>
<dbReference type="PANTHER" id="PTHR11465:SF61">
    <property type="entry name" value="CATALASE"/>
    <property type="match status" value="1"/>
</dbReference>
<feature type="binding site" description="axial binding residue" evidence="13">
    <location>
        <position position="338"/>
    </location>
    <ligand>
        <name>heme</name>
        <dbReference type="ChEBI" id="CHEBI:30413"/>
    </ligand>
    <ligandPart>
        <name>Fe</name>
        <dbReference type="ChEBI" id="CHEBI:18248"/>
    </ligandPart>
</feature>
<evidence type="ECO:0000256" key="7">
    <source>
        <dbReference type="ARBA" id="ARBA00022723"/>
    </source>
</evidence>
<dbReference type="SUPFAM" id="SSF56634">
    <property type="entry name" value="Heme-dependent catalase-like"/>
    <property type="match status" value="1"/>
</dbReference>
<evidence type="ECO:0000256" key="11">
    <source>
        <dbReference type="ARBA" id="ARBA00049254"/>
    </source>
</evidence>
<dbReference type="RefSeq" id="WP_114511491.1">
    <property type="nucleotide sequence ID" value="NZ_QPMK01000010.1"/>
</dbReference>
<dbReference type="PROSITE" id="PS00437">
    <property type="entry name" value="CATALASE_1"/>
    <property type="match status" value="1"/>
</dbReference>
<evidence type="ECO:0000313" key="16">
    <source>
        <dbReference type="EMBL" id="RDD65679.1"/>
    </source>
</evidence>
<evidence type="ECO:0000256" key="5">
    <source>
        <dbReference type="ARBA" id="ARBA00022559"/>
    </source>
</evidence>
<feature type="active site" evidence="12">
    <location>
        <position position="128"/>
    </location>
</feature>
<feature type="region of interest" description="Disordered" evidence="14">
    <location>
        <begin position="1"/>
        <end position="27"/>
    </location>
</feature>
<accession>A0A369TK26</accession>